<reference evidence="2" key="2">
    <citation type="journal article" date="2008" name="Nucleic Acids Res.">
        <title>The rice annotation project database (RAP-DB): 2008 update.</title>
        <authorList>
            <consortium name="The rice annotation project (RAP)"/>
        </authorList>
    </citation>
    <scope>GENOME REANNOTATION</scope>
    <source>
        <strain evidence="2">cv. Nipponbare</strain>
    </source>
</reference>
<dbReference type="EMBL" id="AP005688">
    <property type="protein sequence ID" value="BAD62067.1"/>
    <property type="molecule type" value="Genomic_DNA"/>
</dbReference>
<protein>
    <submittedName>
        <fullName evidence="1">Uncharacterized protein</fullName>
    </submittedName>
</protein>
<organism evidence="1 2">
    <name type="scientific">Oryza sativa subsp. japonica</name>
    <name type="common">Rice</name>
    <dbReference type="NCBI Taxonomy" id="39947"/>
    <lineage>
        <taxon>Eukaryota</taxon>
        <taxon>Viridiplantae</taxon>
        <taxon>Streptophyta</taxon>
        <taxon>Embryophyta</taxon>
        <taxon>Tracheophyta</taxon>
        <taxon>Spermatophyta</taxon>
        <taxon>Magnoliopsida</taxon>
        <taxon>Liliopsida</taxon>
        <taxon>Poales</taxon>
        <taxon>Poaceae</taxon>
        <taxon>BOP clade</taxon>
        <taxon>Oryzoideae</taxon>
        <taxon>Oryzeae</taxon>
        <taxon>Oryzinae</taxon>
        <taxon>Oryza</taxon>
        <taxon>Oryza sativa</taxon>
    </lineage>
</organism>
<evidence type="ECO:0000313" key="2">
    <source>
        <dbReference type="Proteomes" id="UP000000763"/>
    </source>
</evidence>
<evidence type="ECO:0000313" key="1">
    <source>
        <dbReference type="EMBL" id="BAD62067.1"/>
    </source>
</evidence>
<dbReference type="Proteomes" id="UP000000763">
    <property type="component" value="Chromosome 6"/>
</dbReference>
<sequence>MKGRVLIRAKFKDNDSVPRKIVLHNPVRMGGGGESHWWRNHLSSVGRFPQ</sequence>
<accession>Q5Z5I7</accession>
<dbReference type="AlphaFoldDB" id="Q5Z5I7"/>
<reference evidence="2" key="1">
    <citation type="journal article" date="2005" name="Nature">
        <title>The map-based sequence of the rice genome.</title>
        <authorList>
            <consortium name="International rice genome sequencing project (IRGSP)"/>
            <person name="Matsumoto T."/>
            <person name="Wu J."/>
            <person name="Kanamori H."/>
            <person name="Katayose Y."/>
            <person name="Fujisawa M."/>
            <person name="Namiki N."/>
            <person name="Mizuno H."/>
            <person name="Yamamoto K."/>
            <person name="Antonio B.A."/>
            <person name="Baba T."/>
            <person name="Sakata K."/>
            <person name="Nagamura Y."/>
            <person name="Aoki H."/>
            <person name="Arikawa K."/>
            <person name="Arita K."/>
            <person name="Bito T."/>
            <person name="Chiden Y."/>
            <person name="Fujitsuka N."/>
            <person name="Fukunaka R."/>
            <person name="Hamada M."/>
            <person name="Harada C."/>
            <person name="Hayashi A."/>
            <person name="Hijishita S."/>
            <person name="Honda M."/>
            <person name="Hosokawa S."/>
            <person name="Ichikawa Y."/>
            <person name="Idonuma A."/>
            <person name="Iijima M."/>
            <person name="Ikeda M."/>
            <person name="Ikeno M."/>
            <person name="Ito K."/>
            <person name="Ito S."/>
            <person name="Ito T."/>
            <person name="Ito Y."/>
            <person name="Ito Y."/>
            <person name="Iwabuchi A."/>
            <person name="Kamiya K."/>
            <person name="Karasawa W."/>
            <person name="Kurita K."/>
            <person name="Katagiri S."/>
            <person name="Kikuta A."/>
            <person name="Kobayashi H."/>
            <person name="Kobayashi N."/>
            <person name="Machita K."/>
            <person name="Maehara T."/>
            <person name="Masukawa M."/>
            <person name="Mizubayashi T."/>
            <person name="Mukai Y."/>
            <person name="Nagasaki H."/>
            <person name="Nagata Y."/>
            <person name="Naito S."/>
            <person name="Nakashima M."/>
            <person name="Nakama Y."/>
            <person name="Nakamichi Y."/>
            <person name="Nakamura M."/>
            <person name="Meguro A."/>
            <person name="Negishi M."/>
            <person name="Ohta I."/>
            <person name="Ohta T."/>
            <person name="Okamoto M."/>
            <person name="Ono N."/>
            <person name="Saji S."/>
            <person name="Sakaguchi M."/>
            <person name="Sakai K."/>
            <person name="Shibata M."/>
            <person name="Shimokawa T."/>
            <person name="Song J."/>
            <person name="Takazaki Y."/>
            <person name="Terasawa K."/>
            <person name="Tsugane M."/>
            <person name="Tsuji K."/>
            <person name="Ueda S."/>
            <person name="Waki K."/>
            <person name="Yamagata H."/>
            <person name="Yamamoto M."/>
            <person name="Yamamoto S."/>
            <person name="Yamane H."/>
            <person name="Yoshiki S."/>
            <person name="Yoshihara R."/>
            <person name="Yukawa K."/>
            <person name="Zhong H."/>
            <person name="Yano M."/>
            <person name="Yuan Q."/>
            <person name="Ouyang S."/>
            <person name="Liu J."/>
            <person name="Jones K.M."/>
            <person name="Gansberger K."/>
            <person name="Moffat K."/>
            <person name="Hill J."/>
            <person name="Bera J."/>
            <person name="Fadrosh D."/>
            <person name="Jin S."/>
            <person name="Johri S."/>
            <person name="Kim M."/>
            <person name="Overton L."/>
            <person name="Reardon M."/>
            <person name="Tsitrin T."/>
            <person name="Vuong H."/>
            <person name="Weaver B."/>
            <person name="Ciecko A."/>
            <person name="Tallon L."/>
            <person name="Jackson J."/>
            <person name="Pai G."/>
            <person name="Aken S.V."/>
            <person name="Utterback T."/>
            <person name="Reidmuller S."/>
            <person name="Feldblyum T."/>
            <person name="Hsiao J."/>
            <person name="Zismann V."/>
            <person name="Iobst S."/>
            <person name="de Vazeille A.R."/>
            <person name="Buell C.R."/>
            <person name="Ying K."/>
            <person name="Li Y."/>
            <person name="Lu T."/>
            <person name="Huang Y."/>
            <person name="Zhao Q."/>
            <person name="Feng Q."/>
            <person name="Zhang L."/>
            <person name="Zhu J."/>
            <person name="Weng Q."/>
            <person name="Mu J."/>
            <person name="Lu Y."/>
            <person name="Fan D."/>
            <person name="Liu Y."/>
            <person name="Guan J."/>
            <person name="Zhang Y."/>
            <person name="Yu S."/>
            <person name="Liu X."/>
            <person name="Zhang Y."/>
            <person name="Hong G."/>
            <person name="Han B."/>
            <person name="Choisne N."/>
            <person name="Demange N."/>
            <person name="Orjeda G."/>
            <person name="Samain S."/>
            <person name="Cattolico L."/>
            <person name="Pelletier E."/>
            <person name="Couloux A."/>
            <person name="Segurens B."/>
            <person name="Wincker P."/>
            <person name="D'Hont A."/>
            <person name="Scarpelli C."/>
            <person name="Weissenbach J."/>
            <person name="Salanoubat M."/>
            <person name="Quetier F."/>
            <person name="Yu Y."/>
            <person name="Kim H.R."/>
            <person name="Rambo T."/>
            <person name="Currie J."/>
            <person name="Collura K."/>
            <person name="Luo M."/>
            <person name="Yang T."/>
            <person name="Ammiraju J.S.S."/>
            <person name="Engler F."/>
            <person name="Soderlund C."/>
            <person name="Wing R.A."/>
            <person name="Palmer L.E."/>
            <person name="de la Bastide M."/>
            <person name="Spiegel L."/>
            <person name="Nascimento L."/>
            <person name="Zutavern T."/>
            <person name="O'Shaughnessy A."/>
            <person name="Dike S."/>
            <person name="Dedhia N."/>
            <person name="Preston R."/>
            <person name="Balija V."/>
            <person name="McCombie W.R."/>
            <person name="Chow T."/>
            <person name="Chen H."/>
            <person name="Chung M."/>
            <person name="Chen C."/>
            <person name="Shaw J."/>
            <person name="Wu H."/>
            <person name="Hsiao K."/>
            <person name="Chao Y."/>
            <person name="Chu M."/>
            <person name="Cheng C."/>
            <person name="Hour A."/>
            <person name="Lee P."/>
            <person name="Lin S."/>
            <person name="Lin Y."/>
            <person name="Liou J."/>
            <person name="Liu S."/>
            <person name="Hsing Y."/>
            <person name="Raghuvanshi S."/>
            <person name="Mohanty A."/>
            <person name="Bharti A.K."/>
            <person name="Gaur A."/>
            <person name="Gupta V."/>
            <person name="Kumar D."/>
            <person name="Ravi V."/>
            <person name="Vij S."/>
            <person name="Kapur A."/>
            <person name="Khurana P."/>
            <person name="Khurana P."/>
            <person name="Khurana J.P."/>
            <person name="Tyagi A.K."/>
            <person name="Gaikwad K."/>
            <person name="Singh A."/>
            <person name="Dalal V."/>
            <person name="Srivastava S."/>
            <person name="Dixit A."/>
            <person name="Pal A.K."/>
            <person name="Ghazi I.A."/>
            <person name="Yadav M."/>
            <person name="Pandit A."/>
            <person name="Bhargava A."/>
            <person name="Sureshbabu K."/>
            <person name="Batra K."/>
            <person name="Sharma T.R."/>
            <person name="Mohapatra T."/>
            <person name="Singh N.K."/>
            <person name="Messing J."/>
            <person name="Nelson A.B."/>
            <person name="Fuks G."/>
            <person name="Kavchok S."/>
            <person name="Keizer G."/>
            <person name="Linton E."/>
            <person name="Llaca V."/>
            <person name="Song R."/>
            <person name="Tanyolac B."/>
            <person name="Young S."/>
            <person name="Ho-Il K."/>
            <person name="Hahn J.H."/>
            <person name="Sangsakoo G."/>
            <person name="Vanavichit A."/>
            <person name="de Mattos Luiz.A.T."/>
            <person name="Zimmer P.D."/>
            <person name="Malone G."/>
            <person name="Dellagostin O."/>
            <person name="de Oliveira A.C."/>
            <person name="Bevan M."/>
            <person name="Bancroft I."/>
            <person name="Minx P."/>
            <person name="Cordum H."/>
            <person name="Wilson R."/>
            <person name="Cheng Z."/>
            <person name="Jin W."/>
            <person name="Jiang J."/>
            <person name="Leong S.A."/>
            <person name="Iwama H."/>
            <person name="Gojobori T."/>
            <person name="Itoh T."/>
            <person name="Niimura Y."/>
            <person name="Fujii Y."/>
            <person name="Habara T."/>
            <person name="Sakai H."/>
            <person name="Sato Y."/>
            <person name="Wilson G."/>
            <person name="Kumar K."/>
            <person name="McCouch S."/>
            <person name="Juretic N."/>
            <person name="Hoen D."/>
            <person name="Wright S."/>
            <person name="Bruskiewich R."/>
            <person name="Bureau T."/>
            <person name="Miyao A."/>
            <person name="Hirochika H."/>
            <person name="Nishikawa T."/>
            <person name="Kadowaki K."/>
            <person name="Sugiura M."/>
            <person name="Burr B."/>
            <person name="Sasaki T."/>
        </authorList>
    </citation>
    <scope>NUCLEOTIDE SEQUENCE [LARGE SCALE GENOMIC DNA]</scope>
    <source>
        <strain evidence="2">cv. Nipponbare</strain>
    </source>
</reference>
<name>Q5Z5I7_ORYSJ</name>
<gene>
    <name evidence="1" type="primary">OSJNBa0031J07.10</name>
</gene>
<proteinExistence type="predicted"/>